<accession>A0AAE4G6V1</accession>
<dbReference type="Pfam" id="PF02780">
    <property type="entry name" value="Transketolase_C"/>
    <property type="match status" value="1"/>
</dbReference>
<dbReference type="SUPFAM" id="SSF52922">
    <property type="entry name" value="TK C-terminal domain-like"/>
    <property type="match status" value="1"/>
</dbReference>
<dbReference type="Pfam" id="PF02779">
    <property type="entry name" value="Transket_pyr"/>
    <property type="match status" value="1"/>
</dbReference>
<evidence type="ECO:0000256" key="3">
    <source>
        <dbReference type="ARBA" id="ARBA00023052"/>
    </source>
</evidence>
<protein>
    <submittedName>
        <fullName evidence="5">Transketolase C-terminal domain-containing protein</fullName>
    </submittedName>
</protein>
<dbReference type="EMBL" id="JAVRAA010000003">
    <property type="protein sequence ID" value="MDT0336871.1"/>
    <property type="molecule type" value="Genomic_DNA"/>
</dbReference>
<reference evidence="5" key="1">
    <citation type="submission" date="2023-02" db="EMBL/GenBank/DDBJ databases">
        <title>Description of Herbaspirillum huttiense subsp. nephrolepsisexaltata and Herbaspirillum huttiense subsp. lycopersicon.</title>
        <authorList>
            <person name="Poudel M."/>
            <person name="Sharma A."/>
            <person name="Goss E."/>
            <person name="Tapia J.H."/>
            <person name="Harmon C.M."/>
            <person name="Jones J.B."/>
        </authorList>
    </citation>
    <scope>NUCLEOTIDE SEQUENCE</scope>
    <source>
        <strain evidence="5">NC40101</strain>
    </source>
</reference>
<dbReference type="InterPro" id="IPR029061">
    <property type="entry name" value="THDP-binding"/>
</dbReference>
<organism evidence="5">
    <name type="scientific">Herbaspirillum huttiense subsp. nephrolepidis</name>
    <dbReference type="NCBI Taxonomy" id="3075126"/>
    <lineage>
        <taxon>Bacteria</taxon>
        <taxon>Pseudomonadati</taxon>
        <taxon>Pseudomonadota</taxon>
        <taxon>Betaproteobacteria</taxon>
        <taxon>Burkholderiales</taxon>
        <taxon>Oxalobacteraceae</taxon>
        <taxon>Herbaspirillum</taxon>
    </lineage>
</organism>
<dbReference type="PANTHER" id="PTHR43825:SF5">
    <property type="entry name" value="HYPOTHETICAL TRANSKETOLASE FAMILY PROTEIN"/>
    <property type="match status" value="1"/>
</dbReference>
<dbReference type="Gene3D" id="3.40.50.970">
    <property type="match status" value="1"/>
</dbReference>
<dbReference type="SUPFAM" id="SSF52518">
    <property type="entry name" value="Thiamin diphosphate-binding fold (THDP-binding)"/>
    <property type="match status" value="1"/>
</dbReference>
<comment type="similarity">
    <text evidence="2">Belongs to the transketolase family.</text>
</comment>
<dbReference type="SMART" id="SM00861">
    <property type="entry name" value="Transket_pyr"/>
    <property type="match status" value="1"/>
</dbReference>
<dbReference type="InterPro" id="IPR051157">
    <property type="entry name" value="PDH/Transketolase"/>
</dbReference>
<name>A0AAE4G6V1_9BURK</name>
<dbReference type="RefSeq" id="WP_034331012.1">
    <property type="nucleotide sequence ID" value="NZ_JAVLSM010000004.1"/>
</dbReference>
<gene>
    <name evidence="5" type="ORF">RJN63_08535</name>
</gene>
<feature type="domain" description="Transketolase-like pyrimidine-binding" evidence="4">
    <location>
        <begin position="1"/>
        <end position="163"/>
    </location>
</feature>
<comment type="cofactor">
    <cofactor evidence="1">
        <name>thiamine diphosphate</name>
        <dbReference type="ChEBI" id="CHEBI:58937"/>
    </cofactor>
</comment>
<dbReference type="PANTHER" id="PTHR43825">
    <property type="entry name" value="PYRUVATE DEHYDROGENASE E1 COMPONENT"/>
    <property type="match status" value="1"/>
</dbReference>
<evidence type="ECO:0000256" key="1">
    <source>
        <dbReference type="ARBA" id="ARBA00001964"/>
    </source>
</evidence>
<comment type="caution">
    <text evidence="5">The sequence shown here is derived from an EMBL/GenBank/DDBJ whole genome shotgun (WGS) entry which is preliminary data.</text>
</comment>
<evidence type="ECO:0000259" key="4">
    <source>
        <dbReference type="SMART" id="SM00861"/>
    </source>
</evidence>
<dbReference type="InterPro" id="IPR033248">
    <property type="entry name" value="Transketolase_C"/>
</dbReference>
<dbReference type="Gene3D" id="3.40.50.920">
    <property type="match status" value="1"/>
</dbReference>
<dbReference type="CDD" id="cd07033">
    <property type="entry name" value="TPP_PYR_DXS_TK_like"/>
    <property type="match status" value="1"/>
</dbReference>
<evidence type="ECO:0000313" key="5">
    <source>
        <dbReference type="EMBL" id="MDT0336871.1"/>
    </source>
</evidence>
<sequence>MRNAFADEITKLGSSDPRVVLLSGDIGNKLFDKFKAANGTRFLNCGIAEANMMGVAAGMALSGLRPVIYTITPFTTTRCFEQIRVDACYHNVPVIIVGTGSGLSYAELGPTHHSCEDLAIMRVLPNMTVLAPADEVELRQCLRAALKLDGPVYIRIGKKGEQIVPKQDEHFEIGRAIHVRSGSDVCLIGAGTLLPTVMAAADLLQARGISARVESFHTIKPLDEASLEQAFAGYAVVGVVEEHSRIGGLGGAIAEWLARQEPMKGRLLGFGVDDSFMHEIGSQEYARAKYGLTADNIAAKVEAAFRKTAG</sequence>
<dbReference type="InterPro" id="IPR005475">
    <property type="entry name" value="Transketolase-like_Pyr-bd"/>
</dbReference>
<proteinExistence type="inferred from homology"/>
<dbReference type="InterPro" id="IPR009014">
    <property type="entry name" value="Transketo_C/PFOR_II"/>
</dbReference>
<keyword evidence="3" id="KW-0786">Thiamine pyrophosphate</keyword>
<dbReference type="FunFam" id="3.40.50.970:FF:000129">
    <property type="entry name" value="Transketolase"/>
    <property type="match status" value="1"/>
</dbReference>
<evidence type="ECO:0000256" key="2">
    <source>
        <dbReference type="ARBA" id="ARBA00007131"/>
    </source>
</evidence>
<dbReference type="AlphaFoldDB" id="A0AAE4G6V1"/>